<name>A0ABP9KPM6_9NOCA</name>
<feature type="transmembrane region" description="Helical" evidence="1">
    <location>
        <begin position="51"/>
        <end position="67"/>
    </location>
</feature>
<gene>
    <name evidence="3" type="ORF">GCM10023318_47840</name>
</gene>
<dbReference type="EMBL" id="BAABJM010000005">
    <property type="protein sequence ID" value="GAA5063279.1"/>
    <property type="molecule type" value="Genomic_DNA"/>
</dbReference>
<sequence length="399" mass="42015">MSDRQIEIEIASEVRPVVARAQQMIRPALFAGVAVLVALCVIEALREPGTAVGALILGVGLAVWGTLRIVRDPRRVSNAVILLAAVAALTVWVLVAFSRMQSEWAMLAGVALCLVTPPVALLVVGVGLLVNGVVVTRREGVRIATLTAPVVGVGLLAVVGALYVTVGPVHLPIWVVGAAMACLLLGLLVVVQLVAFTVYAVLYGRLAPDVDANVIVALGCGLAGDRVTPLLASRLDRTVAAYDAALAAGANPTVVVSGGQGPGETVPEADAMADYLVSAGLPDSVIVRERCSRNTDQNLRLTRTALREHGLEPDDYRFTVVTSDFHVMRSAELTRRVGMNAHVVGARTASYFVPTAFLREFVGVLAMHRRGNLVVAWAIIALVAVLTIVSYLPIAVVRD</sequence>
<dbReference type="Pfam" id="PF02698">
    <property type="entry name" value="DUF218"/>
    <property type="match status" value="1"/>
</dbReference>
<reference evidence="4" key="1">
    <citation type="journal article" date="2019" name="Int. J. Syst. Evol. Microbiol.">
        <title>The Global Catalogue of Microorganisms (GCM) 10K type strain sequencing project: providing services to taxonomists for standard genome sequencing and annotation.</title>
        <authorList>
            <consortium name="The Broad Institute Genomics Platform"/>
            <consortium name="The Broad Institute Genome Sequencing Center for Infectious Disease"/>
            <person name="Wu L."/>
            <person name="Ma J."/>
        </authorList>
    </citation>
    <scope>NUCLEOTIDE SEQUENCE [LARGE SCALE GENOMIC DNA]</scope>
    <source>
        <strain evidence="4">JCM 18298</strain>
    </source>
</reference>
<evidence type="ECO:0000313" key="3">
    <source>
        <dbReference type="EMBL" id="GAA5063279.1"/>
    </source>
</evidence>
<keyword evidence="1" id="KW-0812">Transmembrane</keyword>
<feature type="transmembrane region" description="Helical" evidence="1">
    <location>
        <begin position="171"/>
        <end position="202"/>
    </location>
</feature>
<dbReference type="Gene3D" id="3.40.50.620">
    <property type="entry name" value="HUPs"/>
    <property type="match status" value="1"/>
</dbReference>
<feature type="transmembrane region" description="Helical" evidence="1">
    <location>
        <begin position="143"/>
        <end position="165"/>
    </location>
</feature>
<evidence type="ECO:0000313" key="4">
    <source>
        <dbReference type="Proteomes" id="UP001500603"/>
    </source>
</evidence>
<dbReference type="InterPro" id="IPR051599">
    <property type="entry name" value="Cell_Envelope_Assoc"/>
</dbReference>
<dbReference type="InterPro" id="IPR014729">
    <property type="entry name" value="Rossmann-like_a/b/a_fold"/>
</dbReference>
<accession>A0ABP9KPM6</accession>
<feature type="transmembrane region" description="Helical" evidence="1">
    <location>
        <begin position="79"/>
        <end position="98"/>
    </location>
</feature>
<dbReference type="PANTHER" id="PTHR30336">
    <property type="entry name" value="INNER MEMBRANE PROTEIN, PROBABLE PERMEASE"/>
    <property type="match status" value="1"/>
</dbReference>
<comment type="caution">
    <text evidence="3">The sequence shown here is derived from an EMBL/GenBank/DDBJ whole genome shotgun (WGS) entry which is preliminary data.</text>
</comment>
<keyword evidence="1" id="KW-0472">Membrane</keyword>
<dbReference type="CDD" id="cd06259">
    <property type="entry name" value="YdcF-like"/>
    <property type="match status" value="1"/>
</dbReference>
<evidence type="ECO:0000256" key="1">
    <source>
        <dbReference type="SAM" id="Phobius"/>
    </source>
</evidence>
<evidence type="ECO:0000259" key="2">
    <source>
        <dbReference type="Pfam" id="PF02698"/>
    </source>
</evidence>
<dbReference type="PANTHER" id="PTHR30336:SF4">
    <property type="entry name" value="ENVELOPE BIOGENESIS FACTOR ELYC"/>
    <property type="match status" value="1"/>
</dbReference>
<feature type="transmembrane region" description="Helical" evidence="1">
    <location>
        <begin position="104"/>
        <end position="131"/>
    </location>
</feature>
<feature type="transmembrane region" description="Helical" evidence="1">
    <location>
        <begin position="374"/>
        <end position="394"/>
    </location>
</feature>
<keyword evidence="4" id="KW-1185">Reference proteome</keyword>
<dbReference type="RefSeq" id="WP_345498035.1">
    <property type="nucleotide sequence ID" value="NZ_BAABJM010000005.1"/>
</dbReference>
<keyword evidence="1" id="KW-1133">Transmembrane helix</keyword>
<dbReference type="Proteomes" id="UP001500603">
    <property type="component" value="Unassembled WGS sequence"/>
</dbReference>
<protein>
    <submittedName>
        <fullName evidence="3">YdcF family protein</fullName>
    </submittedName>
</protein>
<dbReference type="InterPro" id="IPR003848">
    <property type="entry name" value="DUF218"/>
</dbReference>
<feature type="domain" description="DUF218" evidence="2">
    <location>
        <begin position="214"/>
        <end position="363"/>
    </location>
</feature>
<feature type="transmembrane region" description="Helical" evidence="1">
    <location>
        <begin position="28"/>
        <end position="45"/>
    </location>
</feature>
<organism evidence="3 4">
    <name type="scientific">Nocardia callitridis</name>
    <dbReference type="NCBI Taxonomy" id="648753"/>
    <lineage>
        <taxon>Bacteria</taxon>
        <taxon>Bacillati</taxon>
        <taxon>Actinomycetota</taxon>
        <taxon>Actinomycetes</taxon>
        <taxon>Mycobacteriales</taxon>
        <taxon>Nocardiaceae</taxon>
        <taxon>Nocardia</taxon>
    </lineage>
</organism>
<proteinExistence type="predicted"/>